<protein>
    <submittedName>
        <fullName evidence="1">Uncharacterized protein</fullName>
    </submittedName>
</protein>
<reference evidence="2" key="1">
    <citation type="journal article" date="2019" name="Int. J. Syst. Evol. Microbiol.">
        <title>The Global Catalogue of Microorganisms (GCM) 10K type strain sequencing project: providing services to taxonomists for standard genome sequencing and annotation.</title>
        <authorList>
            <consortium name="The Broad Institute Genomics Platform"/>
            <consortium name="The Broad Institute Genome Sequencing Center for Infectious Disease"/>
            <person name="Wu L."/>
            <person name="Ma J."/>
        </authorList>
    </citation>
    <scope>NUCLEOTIDE SEQUENCE [LARGE SCALE GENOMIC DNA]</scope>
    <source>
        <strain evidence="2">JCM 14901</strain>
    </source>
</reference>
<dbReference type="Proteomes" id="UP001499933">
    <property type="component" value="Unassembled WGS sequence"/>
</dbReference>
<sequence>MIADPRNAQTWTVLSQTTRAERVMLTLMRWLSTITHPRHI</sequence>
<keyword evidence="2" id="KW-1185">Reference proteome</keyword>
<organism evidence="1 2">
    <name type="scientific">Microbacterium deminutum</name>
    <dbReference type="NCBI Taxonomy" id="344164"/>
    <lineage>
        <taxon>Bacteria</taxon>
        <taxon>Bacillati</taxon>
        <taxon>Actinomycetota</taxon>
        <taxon>Actinomycetes</taxon>
        <taxon>Micrococcales</taxon>
        <taxon>Microbacteriaceae</taxon>
        <taxon>Microbacterium</taxon>
    </lineage>
</organism>
<dbReference type="RefSeq" id="WP_344094624.1">
    <property type="nucleotide sequence ID" value="NZ_BAAAOG010000003.1"/>
</dbReference>
<gene>
    <name evidence="1" type="ORF">GCM10009776_22510</name>
</gene>
<proteinExistence type="predicted"/>
<evidence type="ECO:0000313" key="1">
    <source>
        <dbReference type="EMBL" id="GAA1959474.1"/>
    </source>
</evidence>
<comment type="caution">
    <text evidence="1">The sequence shown here is derived from an EMBL/GenBank/DDBJ whole genome shotgun (WGS) entry which is preliminary data.</text>
</comment>
<evidence type="ECO:0000313" key="2">
    <source>
        <dbReference type="Proteomes" id="UP001499933"/>
    </source>
</evidence>
<dbReference type="EMBL" id="BAAAOG010000003">
    <property type="protein sequence ID" value="GAA1959474.1"/>
    <property type="molecule type" value="Genomic_DNA"/>
</dbReference>
<name>A0ABP5C8A9_9MICO</name>
<accession>A0ABP5C8A9</accession>